<proteinExistence type="predicted"/>
<dbReference type="Proteomes" id="UP000178869">
    <property type="component" value="Unassembled WGS sequence"/>
</dbReference>
<feature type="signal peptide" evidence="2">
    <location>
        <begin position="1"/>
        <end position="22"/>
    </location>
</feature>
<feature type="transmembrane region" description="Helical" evidence="1">
    <location>
        <begin position="46"/>
        <end position="72"/>
    </location>
</feature>
<dbReference type="AlphaFoldDB" id="A0A1G2PEB9"/>
<evidence type="ECO:0000256" key="1">
    <source>
        <dbReference type="SAM" id="Phobius"/>
    </source>
</evidence>
<feature type="transmembrane region" description="Helical" evidence="1">
    <location>
        <begin position="84"/>
        <end position="110"/>
    </location>
</feature>
<dbReference type="Pfam" id="PF18895">
    <property type="entry name" value="T4SS_pilin"/>
    <property type="match status" value="1"/>
</dbReference>
<name>A0A1G2PEB9_9BACT</name>
<feature type="chain" id="PRO_5009583883" evidence="2">
    <location>
        <begin position="23"/>
        <end position="120"/>
    </location>
</feature>
<protein>
    <submittedName>
        <fullName evidence="3">Uncharacterized protein</fullName>
    </submittedName>
</protein>
<evidence type="ECO:0000313" key="3">
    <source>
        <dbReference type="EMBL" id="OHA45952.1"/>
    </source>
</evidence>
<gene>
    <name evidence="3" type="ORF">A2828_00825</name>
</gene>
<evidence type="ECO:0000256" key="2">
    <source>
        <dbReference type="SAM" id="SignalP"/>
    </source>
</evidence>
<comment type="caution">
    <text evidence="3">The sequence shown here is derived from an EMBL/GenBank/DDBJ whole genome shotgun (WGS) entry which is preliminary data.</text>
</comment>
<accession>A0A1G2PEB9</accession>
<keyword evidence="1" id="KW-0812">Transmembrane</keyword>
<keyword evidence="2" id="KW-0732">Signal</keyword>
<keyword evidence="1" id="KW-1133">Transmembrane helix</keyword>
<organism evidence="3 4">
    <name type="scientific">Candidatus Terrybacteria bacterium RIFCSPHIGHO2_01_FULL_43_35</name>
    <dbReference type="NCBI Taxonomy" id="1802361"/>
    <lineage>
        <taxon>Bacteria</taxon>
        <taxon>Candidatus Terryibacteriota</taxon>
    </lineage>
</organism>
<sequence length="120" mass="12341">MKKLYRLAALVSVLAPTSVVLAVTPVPPPTGITSIGGLLDLICQGTNLLFTVIMLLSIIILLYAAFLFLTGGGSEDKLTQARQYLTYAVVGIVVALLAKGLVLVVVTAVGTSASGIPTCP</sequence>
<evidence type="ECO:0000313" key="4">
    <source>
        <dbReference type="Proteomes" id="UP000178869"/>
    </source>
</evidence>
<dbReference type="EMBL" id="MHSR01000024">
    <property type="protein sequence ID" value="OHA45952.1"/>
    <property type="molecule type" value="Genomic_DNA"/>
</dbReference>
<dbReference type="InterPro" id="IPR043993">
    <property type="entry name" value="T4SS_pilin"/>
</dbReference>
<reference evidence="3 4" key="1">
    <citation type="journal article" date="2016" name="Nat. Commun.">
        <title>Thousands of microbial genomes shed light on interconnected biogeochemical processes in an aquifer system.</title>
        <authorList>
            <person name="Anantharaman K."/>
            <person name="Brown C.T."/>
            <person name="Hug L.A."/>
            <person name="Sharon I."/>
            <person name="Castelle C.J."/>
            <person name="Probst A.J."/>
            <person name="Thomas B.C."/>
            <person name="Singh A."/>
            <person name="Wilkins M.J."/>
            <person name="Karaoz U."/>
            <person name="Brodie E.L."/>
            <person name="Williams K.H."/>
            <person name="Hubbard S.S."/>
            <person name="Banfield J.F."/>
        </authorList>
    </citation>
    <scope>NUCLEOTIDE SEQUENCE [LARGE SCALE GENOMIC DNA]</scope>
</reference>
<keyword evidence="1" id="KW-0472">Membrane</keyword>